<feature type="region of interest" description="Disordered" evidence="6">
    <location>
        <begin position="193"/>
        <end position="226"/>
    </location>
</feature>
<dbReference type="InterPro" id="IPR001471">
    <property type="entry name" value="AP2/ERF_dom"/>
</dbReference>
<dbReference type="GO" id="GO:0003700">
    <property type="term" value="F:DNA-binding transcription factor activity"/>
    <property type="evidence" value="ECO:0007669"/>
    <property type="project" value="InterPro"/>
</dbReference>
<feature type="region of interest" description="Disordered" evidence="6">
    <location>
        <begin position="283"/>
        <end position="306"/>
    </location>
</feature>
<feature type="region of interest" description="Disordered" evidence="6">
    <location>
        <begin position="668"/>
        <end position="699"/>
    </location>
</feature>
<evidence type="ECO:0000256" key="4">
    <source>
        <dbReference type="ARBA" id="ARBA00023163"/>
    </source>
</evidence>
<feature type="compositionally biased region" description="Low complexity" evidence="6">
    <location>
        <begin position="861"/>
        <end position="873"/>
    </location>
</feature>
<feature type="compositionally biased region" description="Basic and acidic residues" evidence="6">
    <location>
        <begin position="1009"/>
        <end position="1040"/>
    </location>
</feature>
<evidence type="ECO:0000313" key="8">
    <source>
        <dbReference type="EMBL" id="CEM33754.1"/>
    </source>
</evidence>
<dbReference type="GO" id="GO:0003677">
    <property type="term" value="F:DNA binding"/>
    <property type="evidence" value="ECO:0007669"/>
    <property type="project" value="UniProtKB-KW"/>
</dbReference>
<evidence type="ECO:0000256" key="2">
    <source>
        <dbReference type="ARBA" id="ARBA00023015"/>
    </source>
</evidence>
<feature type="compositionally biased region" description="Basic and acidic residues" evidence="6">
    <location>
        <begin position="1201"/>
        <end position="1223"/>
    </location>
</feature>
<keyword evidence="2" id="KW-0805">Transcription regulation</keyword>
<evidence type="ECO:0000256" key="3">
    <source>
        <dbReference type="ARBA" id="ARBA00023125"/>
    </source>
</evidence>
<feature type="region of interest" description="Disordered" evidence="6">
    <location>
        <begin position="906"/>
        <end position="945"/>
    </location>
</feature>
<keyword evidence="5" id="KW-0539">Nucleus</keyword>
<feature type="compositionally biased region" description="Basic and acidic residues" evidence="6">
    <location>
        <begin position="77"/>
        <end position="104"/>
    </location>
</feature>
<keyword evidence="3" id="KW-0238">DNA-binding</keyword>
<feature type="region of interest" description="Disordered" evidence="6">
    <location>
        <begin position="240"/>
        <end position="267"/>
    </location>
</feature>
<feature type="region of interest" description="Disordered" evidence="6">
    <location>
        <begin position="465"/>
        <end position="554"/>
    </location>
</feature>
<dbReference type="Pfam" id="PF00847">
    <property type="entry name" value="AP2"/>
    <property type="match status" value="2"/>
</dbReference>
<dbReference type="EMBL" id="CDMZ01001515">
    <property type="protein sequence ID" value="CEM33754.1"/>
    <property type="molecule type" value="Genomic_DNA"/>
</dbReference>
<feature type="compositionally biased region" description="Basic and acidic residues" evidence="6">
    <location>
        <begin position="669"/>
        <end position="684"/>
    </location>
</feature>
<feature type="region of interest" description="Disordered" evidence="6">
    <location>
        <begin position="719"/>
        <end position="748"/>
    </location>
</feature>
<organism evidence="8">
    <name type="scientific">Chromera velia CCMP2878</name>
    <dbReference type="NCBI Taxonomy" id="1169474"/>
    <lineage>
        <taxon>Eukaryota</taxon>
        <taxon>Sar</taxon>
        <taxon>Alveolata</taxon>
        <taxon>Colpodellida</taxon>
        <taxon>Chromeraceae</taxon>
        <taxon>Chromera</taxon>
    </lineage>
</organism>
<feature type="compositionally biased region" description="Polar residues" evidence="6">
    <location>
        <begin position="544"/>
        <end position="554"/>
    </location>
</feature>
<sequence length="1479" mass="156224">MSGTTPAPPALLSEGEDPHHADGDGTKENDNGDEQPKSPQSAVRGVFWNRATDSWTAKWVESGGTIRKRSFSANKYGHGEAQKLAEETRLGRDRERELKRDKNKTTLAKRLASEEADAFPSLPDPFAGSSASPSPQQALMPVSMSPLKDQTAIKGSSAQAINSSLMRGEIGLHADKGGGAFFGFPSPAVLGPNSLLPIPREKQKESRSAQESVEKEGEGEADQYNSNSIKELDSVAQRISPVSLPPSSKGPVQKMPSTGEGCEIPPSGVLSFAASSLPLPPLPGLPLAATSSEGPGGEREGGTNQTGIADAANSILGGGISMNGNGAALGVGVGGVPGDGMRIGSPTYPPGGLDGFNLLSAAAALAAGGISFPGPDSLLTPSVDLSKTACTTNPVADASHGKAVSSNNTLDISRQKQVSARGGSNSETKGVSSAQGGDAPAPKGAAPLLIPQLRQLSLLAALPAPNQTNQHHPTQMQKFTNKKQQPFSVPSRQPSVPLQTPNPTQSNKDTPSRNNLQPPHTLAPPSQTAVPTLASRLGVGGPSASKTPNNFPLSAQQDANRHTLIQPHTNSNHMRADTLAVGGSGGGAGVPMCAYTALAARPHPRAEGEQEAHSRCLHIPHQSNVRGVFWNRKSKSWVTKFWDRGEVTIRSFSTNKYGYNKARQLAEALRTEHDRKQAKQRAESRNGGAQRASSAHGQRLILSRKNSCNSNASASNGYGLSARGGGRASNRLSGSSSSSVGTEMDGGAVGRLHQSSFASSIGREAVSSGTQVGKTVSGSSSVFSLAPLGLPILPLGSSAGASAECLQLSLQGLQLLAAGGHASVPSSSYGGKLSDSRGVRERDALGGAHLERSSQKRQRGHSQQQQHHAIHSSLVGGSGSGKEDPSSIERGLPLFGLITDTTSSTSAAAAASSPAKSWHLKQHRSSSQQHQDNADHPNSHSGNQTRDGILIAATAPTPRILFCPANGSKFEHLRTLGFGVSSAAFSPDVCLDLWAEEEEKVDPVVSQQKDNEKEAEEKRKNDEKEREEEGKICSEEKEKSGPSSEDIGEVVGEEDVFGRGEKAPTLPLPSVECAELQEKKEDSSHPPLPIPLRASASTSATSAGSLSCTGGSTTASAACTGGAAHSSSSLLLKEFREGETENGERKTKGQGNGEAKSDSVGGTVSRKPSDSSCVSVPSSNSNESFHLHSRDTNESGEEGERDLRGESEDTDDQRPAKAQKSDELMEYVPSTQTCDCSSSHSKQKKTAERYRNLIAPLADLTTTRKETSKRLERLRSILFARERGKEAKSMREALQRRMTRREKRDKIRWNDKGLMQAEKKHENEPFRSFKVASPFQSPVSFVRHKEGTEAFLPMKESSDDMSMPLSVSWAEGGQSGFPSLSVSLALSPPTALQPGTTQAQFEKEKEGEGKLDNSSAAAAEVPPLSLFPVSPLGGLPSPLEGLLCRPGDEFAGGRFDLDMHVRMHVQMQLQMHKQQQQQQ</sequence>
<feature type="compositionally biased region" description="Low complexity" evidence="6">
    <location>
        <begin position="728"/>
        <end position="739"/>
    </location>
</feature>
<feature type="compositionally biased region" description="Acidic residues" evidence="6">
    <location>
        <begin position="1046"/>
        <end position="1055"/>
    </location>
</feature>
<dbReference type="GO" id="GO:0005634">
    <property type="term" value="C:nucleus"/>
    <property type="evidence" value="ECO:0007669"/>
    <property type="project" value="UniProtKB-SubCell"/>
</dbReference>
<evidence type="ECO:0000256" key="5">
    <source>
        <dbReference type="ARBA" id="ARBA00023242"/>
    </source>
</evidence>
<feature type="compositionally biased region" description="Basic and acidic residues" evidence="6">
    <location>
        <begin position="16"/>
        <end position="36"/>
    </location>
</feature>
<feature type="compositionally biased region" description="Low complexity" evidence="6">
    <location>
        <begin position="1170"/>
        <end position="1184"/>
    </location>
</feature>
<feature type="region of interest" description="Disordered" evidence="6">
    <location>
        <begin position="1"/>
        <end position="47"/>
    </location>
</feature>
<feature type="domain" description="AP2/ERF" evidence="7">
    <location>
        <begin position="42"/>
        <end position="90"/>
    </location>
</feature>
<feature type="compositionally biased region" description="Basic and acidic residues" evidence="6">
    <location>
        <begin position="1133"/>
        <end position="1147"/>
    </location>
</feature>
<dbReference type="Gene3D" id="1.20.5.2050">
    <property type="match status" value="2"/>
</dbReference>
<feature type="compositionally biased region" description="Low complexity" evidence="6">
    <location>
        <begin position="129"/>
        <end position="138"/>
    </location>
</feature>
<protein>
    <recommendedName>
        <fullName evidence="7">AP2/ERF domain-containing protein</fullName>
    </recommendedName>
</protein>
<feature type="compositionally biased region" description="Basic and acidic residues" evidence="6">
    <location>
        <begin position="199"/>
        <end position="218"/>
    </location>
</feature>
<comment type="subcellular location">
    <subcellularLocation>
        <location evidence="1">Nucleus</location>
    </subcellularLocation>
</comment>
<feature type="compositionally biased region" description="Polar residues" evidence="6">
    <location>
        <begin position="404"/>
        <end position="433"/>
    </location>
</feature>
<feature type="region of interest" description="Disordered" evidence="6">
    <location>
        <begin position="62"/>
        <end position="140"/>
    </location>
</feature>
<feature type="region of interest" description="Disordered" evidence="6">
    <location>
        <begin position="999"/>
        <end position="1247"/>
    </location>
</feature>
<dbReference type="VEuPathDB" id="CryptoDB:Cvel_23231"/>
<feature type="compositionally biased region" description="Low complexity" evidence="6">
    <location>
        <begin position="1094"/>
        <end position="1132"/>
    </location>
</feature>
<feature type="compositionally biased region" description="Polar residues" evidence="6">
    <location>
        <begin position="1229"/>
        <end position="1240"/>
    </location>
</feature>
<name>A0A0G4GST0_9ALVE</name>
<feature type="compositionally biased region" description="Polar residues" evidence="6">
    <location>
        <begin position="465"/>
        <end position="530"/>
    </location>
</feature>
<feature type="region of interest" description="Disordered" evidence="6">
    <location>
        <begin position="848"/>
        <end position="890"/>
    </location>
</feature>
<evidence type="ECO:0000256" key="6">
    <source>
        <dbReference type="SAM" id="MobiDB-lite"/>
    </source>
</evidence>
<accession>A0A0G4GST0</accession>
<reference evidence="8" key="1">
    <citation type="submission" date="2014-11" db="EMBL/GenBank/DDBJ databases">
        <authorList>
            <person name="Otto D Thomas"/>
            <person name="Naeem Raeece"/>
        </authorList>
    </citation>
    <scope>NUCLEOTIDE SEQUENCE</scope>
</reference>
<keyword evidence="4" id="KW-0804">Transcription</keyword>
<proteinExistence type="predicted"/>
<feature type="domain" description="AP2/ERF" evidence="7">
    <location>
        <begin position="624"/>
        <end position="670"/>
    </location>
</feature>
<feature type="region of interest" description="Disordered" evidence="6">
    <location>
        <begin position="393"/>
        <end position="445"/>
    </location>
</feature>
<evidence type="ECO:0000259" key="7">
    <source>
        <dbReference type="Pfam" id="PF00847"/>
    </source>
</evidence>
<evidence type="ECO:0000256" key="1">
    <source>
        <dbReference type="ARBA" id="ARBA00004123"/>
    </source>
</evidence>
<gene>
    <name evidence="8" type="ORF">Cvel_23231</name>
</gene>
<feature type="compositionally biased region" description="Low complexity" evidence="6">
    <location>
        <begin position="434"/>
        <end position="445"/>
    </location>
</feature>